<dbReference type="Gene3D" id="6.10.250.1250">
    <property type="match status" value="1"/>
</dbReference>
<dbReference type="PANTHER" id="PTHR13966:SF19">
    <property type="entry name" value="NUCLEASE EXOG, MITOCHONDRIAL"/>
    <property type="match status" value="1"/>
</dbReference>
<protein>
    <submittedName>
        <fullName evidence="5">EXOG-like protein</fullName>
    </submittedName>
</protein>
<dbReference type="Pfam" id="PF18026">
    <property type="entry name" value="Exog_C"/>
    <property type="match status" value="1"/>
</dbReference>
<evidence type="ECO:0000259" key="4">
    <source>
        <dbReference type="SMART" id="SM00892"/>
    </source>
</evidence>
<keyword evidence="2" id="KW-1133">Transmembrane helix</keyword>
<keyword evidence="2" id="KW-0812">Transmembrane</keyword>
<dbReference type="CDD" id="cd00091">
    <property type="entry name" value="NUC"/>
    <property type="match status" value="1"/>
</dbReference>
<evidence type="ECO:0000313" key="6">
    <source>
        <dbReference type="Proteomes" id="UP001164746"/>
    </source>
</evidence>
<feature type="domain" description="ENPP1-3/EXOG-like endonuclease/phosphodiesterase" evidence="3">
    <location>
        <begin position="85"/>
        <end position="256"/>
    </location>
</feature>
<dbReference type="InterPro" id="IPR040255">
    <property type="entry name" value="Non-specific_endonuclease"/>
</dbReference>
<dbReference type="InterPro" id="IPR044929">
    <property type="entry name" value="DNA/RNA_non-sp_Endonuclease_sf"/>
</dbReference>
<keyword evidence="2" id="KW-0472">Membrane</keyword>
<name>A0ABY7DDN8_MYAAR</name>
<dbReference type="InterPro" id="IPR020821">
    <property type="entry name" value="ENPP1-3/EXOG-like_nuc-like"/>
</dbReference>
<accession>A0ABY7DDN8</accession>
<evidence type="ECO:0000256" key="2">
    <source>
        <dbReference type="SAM" id="Phobius"/>
    </source>
</evidence>
<comment type="similarity">
    <text evidence="1">Belongs to the DNA/RNA non-specific endonuclease family.</text>
</comment>
<keyword evidence="6" id="KW-1185">Reference proteome</keyword>
<dbReference type="InterPro" id="IPR044925">
    <property type="entry name" value="His-Me_finger_sf"/>
</dbReference>
<sequence length="332" mass="38376">MSAKARFASYFRNPIFLRGFGYGGIFTATLSFYGFVFDNWRSQKKKEKDAEEQLKIAFEDGDKVTRGQSILKYGSPEMGNGVRYYSNFALVYDQQKRTPAWVAEQITANLLKENSDYWKSGWSRGHMAPAGDNKYNQESMNESFYLSNVVPQNLDNNAGFWNRLEMYCRDLTKKYPSVHVLSGPLFMPKGEEDGKRYVKYQVIVVEDKLGEPVAMATFIVPNEPINFDHKLTEYQVPMETLEGVVGMKIIPKLDRQIVGDLCEIEGCKLMDRTEFELYFIGRKLGSANTLHRLDKVWGELEEKKLQPDQYLKDLYNRKLVELGKTEEKTTQE</sequence>
<dbReference type="PANTHER" id="PTHR13966">
    <property type="entry name" value="ENDONUCLEASE RELATED"/>
    <property type="match status" value="1"/>
</dbReference>
<dbReference type="SMART" id="SM00477">
    <property type="entry name" value="NUC"/>
    <property type="match status" value="1"/>
</dbReference>
<evidence type="ECO:0000313" key="5">
    <source>
        <dbReference type="EMBL" id="WAQ94183.1"/>
    </source>
</evidence>
<organism evidence="5 6">
    <name type="scientific">Mya arenaria</name>
    <name type="common">Soft-shell clam</name>
    <dbReference type="NCBI Taxonomy" id="6604"/>
    <lineage>
        <taxon>Eukaryota</taxon>
        <taxon>Metazoa</taxon>
        <taxon>Spiralia</taxon>
        <taxon>Lophotrochozoa</taxon>
        <taxon>Mollusca</taxon>
        <taxon>Bivalvia</taxon>
        <taxon>Autobranchia</taxon>
        <taxon>Heteroconchia</taxon>
        <taxon>Euheterodonta</taxon>
        <taxon>Imparidentia</taxon>
        <taxon>Neoheterodontei</taxon>
        <taxon>Myida</taxon>
        <taxon>Myoidea</taxon>
        <taxon>Myidae</taxon>
        <taxon>Mya</taxon>
    </lineage>
</organism>
<proteinExistence type="inferred from homology"/>
<reference evidence="5" key="1">
    <citation type="submission" date="2022-11" db="EMBL/GenBank/DDBJ databases">
        <title>Centuries of genome instability and evolution in soft-shell clam transmissible cancer (bioRxiv).</title>
        <authorList>
            <person name="Hart S.F.M."/>
            <person name="Yonemitsu M.A."/>
            <person name="Giersch R.M."/>
            <person name="Beal B.F."/>
            <person name="Arriagada G."/>
            <person name="Davis B.W."/>
            <person name="Ostrander E.A."/>
            <person name="Goff S.P."/>
            <person name="Metzger M.J."/>
        </authorList>
    </citation>
    <scope>NUCLEOTIDE SEQUENCE</scope>
    <source>
        <strain evidence="5">MELC-2E11</strain>
        <tissue evidence="5">Siphon/mantle</tissue>
    </source>
</reference>
<dbReference type="InterPro" id="IPR041003">
    <property type="entry name" value="Exog_C"/>
</dbReference>
<dbReference type="Pfam" id="PF01223">
    <property type="entry name" value="Endonuclease_NS"/>
    <property type="match status" value="1"/>
</dbReference>
<dbReference type="Proteomes" id="UP001164746">
    <property type="component" value="Chromosome 1"/>
</dbReference>
<dbReference type="EMBL" id="CP111012">
    <property type="protein sequence ID" value="WAQ94183.1"/>
    <property type="molecule type" value="Genomic_DNA"/>
</dbReference>
<evidence type="ECO:0000259" key="3">
    <source>
        <dbReference type="SMART" id="SM00477"/>
    </source>
</evidence>
<dbReference type="InterPro" id="IPR001604">
    <property type="entry name" value="Endo_G_ENPP1-like_dom"/>
</dbReference>
<feature type="domain" description="DNA/RNA non-specific endonuclease/pyrophosphatase/phosphodiesterase" evidence="4">
    <location>
        <begin position="84"/>
        <end position="256"/>
    </location>
</feature>
<gene>
    <name evidence="5" type="ORF">MAR_006654</name>
</gene>
<dbReference type="SUPFAM" id="SSF54060">
    <property type="entry name" value="His-Me finger endonucleases"/>
    <property type="match status" value="1"/>
</dbReference>
<dbReference type="SMART" id="SM00892">
    <property type="entry name" value="Endonuclease_NS"/>
    <property type="match status" value="1"/>
</dbReference>
<dbReference type="Gene3D" id="3.40.570.10">
    <property type="entry name" value="Extracellular Endonuclease, subunit A"/>
    <property type="match status" value="1"/>
</dbReference>
<evidence type="ECO:0000256" key="1">
    <source>
        <dbReference type="ARBA" id="ARBA00010052"/>
    </source>
</evidence>
<feature type="non-terminal residue" evidence="5">
    <location>
        <position position="332"/>
    </location>
</feature>
<feature type="transmembrane region" description="Helical" evidence="2">
    <location>
        <begin position="15"/>
        <end position="36"/>
    </location>
</feature>